<dbReference type="Pfam" id="PF00094">
    <property type="entry name" value="VWD"/>
    <property type="match status" value="1"/>
</dbReference>
<reference evidence="4 5" key="1">
    <citation type="submission" date="2019-09" db="EMBL/GenBank/DDBJ databases">
        <title>Bird 10,000 Genomes (B10K) Project - Family phase.</title>
        <authorList>
            <person name="Zhang G."/>
        </authorList>
    </citation>
    <scope>NUCLEOTIDE SEQUENCE [LARGE SCALE GENOMIC DNA]</scope>
    <source>
        <strain evidence="4">B10K-DU-001-46</strain>
        <tissue evidence="4">Muscle</tissue>
    </source>
</reference>
<evidence type="ECO:0000313" key="5">
    <source>
        <dbReference type="Proteomes" id="UP000531168"/>
    </source>
</evidence>
<keyword evidence="2" id="KW-0325">Glycoprotein</keyword>
<protein>
    <submittedName>
        <fullName evidence="4">FCGBP protein</fullName>
    </submittedName>
</protein>
<evidence type="ECO:0000256" key="2">
    <source>
        <dbReference type="ARBA" id="ARBA00023180"/>
    </source>
</evidence>
<gene>
    <name evidence="4" type="primary">Fcgbp_3</name>
    <name evidence="4" type="ORF">AMAGUI_R15619</name>
</gene>
<evidence type="ECO:0000259" key="3">
    <source>
        <dbReference type="PROSITE" id="PS51233"/>
    </source>
</evidence>
<keyword evidence="1" id="KW-1015">Disulfide bond</keyword>
<feature type="domain" description="VWFD" evidence="3">
    <location>
        <begin position="28"/>
        <end position="199"/>
    </location>
</feature>
<dbReference type="PANTHER" id="PTHR11339">
    <property type="entry name" value="EXTRACELLULAR MATRIX GLYCOPROTEIN RELATED"/>
    <property type="match status" value="1"/>
</dbReference>
<dbReference type="EMBL" id="VXAR01009660">
    <property type="protein sequence ID" value="NXK80007.1"/>
    <property type="molecule type" value="Genomic_DNA"/>
</dbReference>
<dbReference type="InterPro" id="IPR050780">
    <property type="entry name" value="Mucin_vWF_Thrombospondin_sf"/>
</dbReference>
<dbReference type="PROSITE" id="PS51233">
    <property type="entry name" value="VWFD"/>
    <property type="match status" value="1"/>
</dbReference>
<feature type="non-terminal residue" evidence="4">
    <location>
        <position position="1"/>
    </location>
</feature>
<dbReference type="SMART" id="SM00216">
    <property type="entry name" value="VWD"/>
    <property type="match status" value="1"/>
</dbReference>
<sequence length="199" mass="20791">LRCRPSRCPFGHVCGLTHGARGCVEQRGRCTVAPATRVVSFDGATAAAAVANGVYVVASSRDPGGSPWVRLLAEVGEDAERPSVVALHLFSAGAFITVRREKKVWVNGIPATFPMDLYGELNITETHGTVWISHSSLDIGFSPSGEVTVTAAQGLGGKLCGICGNYDGNAANDLQGPDGTLVGDMVALAKAWRAPDFTH</sequence>
<dbReference type="InterPro" id="IPR001846">
    <property type="entry name" value="VWF_type-D"/>
</dbReference>
<evidence type="ECO:0000313" key="4">
    <source>
        <dbReference type="EMBL" id="NXK80007.1"/>
    </source>
</evidence>
<organism evidence="4 5">
    <name type="scientific">Amazona guildingii</name>
    <dbReference type="NCBI Taxonomy" id="175529"/>
    <lineage>
        <taxon>Eukaryota</taxon>
        <taxon>Metazoa</taxon>
        <taxon>Chordata</taxon>
        <taxon>Craniata</taxon>
        <taxon>Vertebrata</taxon>
        <taxon>Euteleostomi</taxon>
        <taxon>Archelosauria</taxon>
        <taxon>Archosauria</taxon>
        <taxon>Dinosauria</taxon>
        <taxon>Saurischia</taxon>
        <taxon>Theropoda</taxon>
        <taxon>Coelurosauria</taxon>
        <taxon>Aves</taxon>
        <taxon>Neognathae</taxon>
        <taxon>Neoaves</taxon>
        <taxon>Telluraves</taxon>
        <taxon>Australaves</taxon>
        <taxon>Psittaciformes</taxon>
        <taxon>Psittacidae</taxon>
        <taxon>Amazona</taxon>
    </lineage>
</organism>
<dbReference type="AlphaFoldDB" id="A0A7L0MFW8"/>
<evidence type="ECO:0000256" key="1">
    <source>
        <dbReference type="ARBA" id="ARBA00023157"/>
    </source>
</evidence>
<keyword evidence="5" id="KW-1185">Reference proteome</keyword>
<comment type="caution">
    <text evidence="4">The sequence shown here is derived from an EMBL/GenBank/DDBJ whole genome shotgun (WGS) entry which is preliminary data.</text>
</comment>
<accession>A0A7L0MFW8</accession>
<dbReference type="Proteomes" id="UP000531168">
    <property type="component" value="Unassembled WGS sequence"/>
</dbReference>
<proteinExistence type="predicted"/>
<name>A0A7L0MFW8_9PSIT</name>
<feature type="non-terminal residue" evidence="4">
    <location>
        <position position="199"/>
    </location>
</feature>